<feature type="domain" description="AsmA" evidence="2">
    <location>
        <begin position="273"/>
        <end position="546"/>
    </location>
</feature>
<dbReference type="Pfam" id="PF05170">
    <property type="entry name" value="AsmA"/>
    <property type="match status" value="2"/>
</dbReference>
<feature type="region of interest" description="Disordered" evidence="1">
    <location>
        <begin position="654"/>
        <end position="699"/>
    </location>
</feature>
<reference evidence="3 4" key="1">
    <citation type="journal article" date="2013" name="Genome Announc.">
        <title>Draft Genome Sequence of an Alphaproteobacterium, Caenispirillum salinarum AK4(T), Isolated from a Solar Saltern.</title>
        <authorList>
            <person name="Khatri I."/>
            <person name="Singh A."/>
            <person name="Korpole S."/>
            <person name="Pinnaka A.K."/>
            <person name="Subramanian S."/>
        </authorList>
    </citation>
    <scope>NUCLEOTIDE SEQUENCE [LARGE SCALE GENOMIC DNA]</scope>
    <source>
        <strain evidence="3 4">AK4</strain>
    </source>
</reference>
<dbReference type="GO" id="GO:0090313">
    <property type="term" value="P:regulation of protein targeting to membrane"/>
    <property type="evidence" value="ECO:0007669"/>
    <property type="project" value="TreeGrafter"/>
</dbReference>
<protein>
    <recommendedName>
        <fullName evidence="2">AsmA domain-containing protein</fullName>
    </recommendedName>
</protein>
<feature type="compositionally biased region" description="Gly residues" evidence="1">
    <location>
        <begin position="687"/>
        <end position="699"/>
    </location>
</feature>
<feature type="domain" description="AsmA" evidence="2">
    <location>
        <begin position="4"/>
        <end position="171"/>
    </location>
</feature>
<sequence length="699" mass="70639">MVAAVVAVAAILMSVDVNQYRGVIEEQAEAATGRDLSIGGPIELSISLSPAVVLQDVAFANAPWGSRPEMVTARRLEAQVELLPLLSGEIKVKRLVLVGPDVLLEVNEDGVGNWALDLPASDGAAETAAAETAAETAADEAATAGRQALPDLQLVRVEDAVVVYSDQSTGEKRSLSLAALEAAAQGWNAPLAVQGSGQLDDLSFSLAGTLGPLSDLVNQATVYPVVMKVEAAGATVNVDGRIEAPEEARGIDLGIAVSVPEPTATAQAFNATAPADLPALRLDGRLSDTQGGWAVRNLAASLGDTSLAGALTVTLDGPRPKVTGTLSSPLIDLAALLPSKGGEGDAAGAGQSADTPSRLFPDTPLPLAGLKAADANVELAVSRLVLPDGMALADVTGKVSLSNGRLMVAPASARAGGGTVRAEVTLDASSEAAPAVALTLRTEDVKLGQVLAEVGQGDLIQKGPTDVRLDLTGRGASVAAIMGSLDGGAVVSVGQGTINNDAVRSWTQDIALRLIDSLNPFASKDKYTVLQCGVVNLSLQNGVATSDRGIAVQTPKFHVTGSGTVNLGTETLDMAVKTGVREGAGLATANLANLVRLRGPLTDPSLAVDPLGAARTAVSAGAAIASGGLSLLAEQVIERTAEPEDVCAVALGQAPARASQPPQDQQAAPSQAPAPDNPLDAVKGMGENLGEGLKGLFGR</sequence>
<gene>
    <name evidence="3" type="ORF">C882_0582</name>
</gene>
<accession>K9GTF0</accession>
<feature type="compositionally biased region" description="Low complexity" evidence="1">
    <location>
        <begin position="654"/>
        <end position="674"/>
    </location>
</feature>
<dbReference type="AlphaFoldDB" id="K9GTF0"/>
<evidence type="ECO:0000259" key="2">
    <source>
        <dbReference type="Pfam" id="PF05170"/>
    </source>
</evidence>
<dbReference type="STRING" id="1238182.C882_0582"/>
<dbReference type="eggNOG" id="COG2982">
    <property type="taxonomic scope" value="Bacteria"/>
</dbReference>
<organism evidence="3 4">
    <name type="scientific">Caenispirillum salinarum AK4</name>
    <dbReference type="NCBI Taxonomy" id="1238182"/>
    <lineage>
        <taxon>Bacteria</taxon>
        <taxon>Pseudomonadati</taxon>
        <taxon>Pseudomonadota</taxon>
        <taxon>Alphaproteobacteria</taxon>
        <taxon>Rhodospirillales</taxon>
        <taxon>Novispirillaceae</taxon>
        <taxon>Caenispirillum</taxon>
    </lineage>
</organism>
<name>K9GTF0_9PROT</name>
<proteinExistence type="predicted"/>
<keyword evidence="4" id="KW-1185">Reference proteome</keyword>
<dbReference type="PATRIC" id="fig|1238182.3.peg.2797"/>
<dbReference type="GO" id="GO:0005886">
    <property type="term" value="C:plasma membrane"/>
    <property type="evidence" value="ECO:0007669"/>
    <property type="project" value="TreeGrafter"/>
</dbReference>
<comment type="caution">
    <text evidence="3">The sequence shown here is derived from an EMBL/GenBank/DDBJ whole genome shotgun (WGS) entry which is preliminary data.</text>
</comment>
<dbReference type="Proteomes" id="UP000009881">
    <property type="component" value="Unassembled WGS sequence"/>
</dbReference>
<dbReference type="EMBL" id="ANHY01000013">
    <property type="protein sequence ID" value="EKV29275.1"/>
    <property type="molecule type" value="Genomic_DNA"/>
</dbReference>
<dbReference type="InterPro" id="IPR052894">
    <property type="entry name" value="AsmA-related"/>
</dbReference>
<evidence type="ECO:0000313" key="3">
    <source>
        <dbReference type="EMBL" id="EKV29275.1"/>
    </source>
</evidence>
<evidence type="ECO:0000256" key="1">
    <source>
        <dbReference type="SAM" id="MobiDB-lite"/>
    </source>
</evidence>
<dbReference type="PANTHER" id="PTHR30441">
    <property type="entry name" value="DUF748 DOMAIN-CONTAINING PROTEIN"/>
    <property type="match status" value="1"/>
</dbReference>
<evidence type="ECO:0000313" key="4">
    <source>
        <dbReference type="Proteomes" id="UP000009881"/>
    </source>
</evidence>
<dbReference type="InterPro" id="IPR007844">
    <property type="entry name" value="AsmA"/>
</dbReference>
<dbReference type="PANTHER" id="PTHR30441:SF4">
    <property type="entry name" value="PROTEIN ASMA"/>
    <property type="match status" value="1"/>
</dbReference>